<evidence type="ECO:0000256" key="5">
    <source>
        <dbReference type="SAM" id="Phobius"/>
    </source>
</evidence>
<dbReference type="Proteomes" id="UP000005741">
    <property type="component" value="Chromosome"/>
</dbReference>
<keyword evidence="6" id="KW-0282">Flagellum</keyword>
<dbReference type="GO" id="GO:0097589">
    <property type="term" value="C:archaeal-type flagellum"/>
    <property type="evidence" value="ECO:0007669"/>
    <property type="project" value="UniProtKB-SubCell"/>
</dbReference>
<comment type="similarity">
    <text evidence="2 4">Belongs to the archaeal flagellin family.</text>
</comment>
<evidence type="ECO:0000256" key="3">
    <source>
        <dbReference type="ARBA" id="ARBA00022440"/>
    </source>
</evidence>
<keyword evidence="5" id="KW-1133">Transmembrane helix</keyword>
<keyword evidence="3 4" id="KW-0974">Archaeal flagellum</keyword>
<dbReference type="InterPro" id="IPR002774">
    <property type="entry name" value="Flagellin_arc-type"/>
</dbReference>
<evidence type="ECO:0000256" key="1">
    <source>
        <dbReference type="ARBA" id="ARBA00004618"/>
    </source>
</evidence>
<comment type="function">
    <text evidence="4">Flagellin is the subunit protein which polymerizes to form the filaments of archaeal flagella.</text>
</comment>
<dbReference type="NCBIfam" id="TIGR02537">
    <property type="entry name" value="arch_flag_Nterm"/>
    <property type="match status" value="1"/>
</dbReference>
<gene>
    <name evidence="6" type="ORF">Metlim_0835</name>
</gene>
<dbReference type="FunCoup" id="H1YXI8">
    <property type="interactions" value="2"/>
</dbReference>
<keyword evidence="5" id="KW-0812">Transmembrane</keyword>
<comment type="subcellular location">
    <subcellularLocation>
        <location evidence="1 4">Archaeal flagellum</location>
    </subcellularLocation>
</comment>
<dbReference type="GO" id="GO:0097588">
    <property type="term" value="P:archaeal or bacterial-type flagellum-dependent cell motility"/>
    <property type="evidence" value="ECO:0007669"/>
    <property type="project" value="InterPro"/>
</dbReference>
<sequence length="199" mass="21737">MSWRVYPATGDDEAFTGLEAAIVLIAFVVVAAVFSYMVLGAGFNAAAQDVKSVHDGIGMSSTFLNLNGDMYAGVNSLFSPVRADSIFIPVSINPTGDPVDFTKVNVICMTRDHYDELIPCDPIMNENPAVNHWGIKSVRNGNGNNFLEPGEIFVLNLKLLNSLRVYEDFTVEIQPSECSVMTLRKEIPPGLESKSFVIL</sequence>
<evidence type="ECO:0000256" key="4">
    <source>
        <dbReference type="RuleBase" id="RU361282"/>
    </source>
</evidence>
<keyword evidence="7" id="KW-1185">Reference proteome</keyword>
<dbReference type="InterPro" id="IPR013373">
    <property type="entry name" value="Flagellin/pilin_N_arc"/>
</dbReference>
<dbReference type="PANTHER" id="PTHR35903">
    <property type="entry name" value="FLAGELLIN B1"/>
    <property type="match status" value="1"/>
</dbReference>
<dbReference type="GO" id="GO:0005198">
    <property type="term" value="F:structural molecule activity"/>
    <property type="evidence" value="ECO:0007669"/>
    <property type="project" value="InterPro"/>
</dbReference>
<evidence type="ECO:0000256" key="2">
    <source>
        <dbReference type="ARBA" id="ARBA00010256"/>
    </source>
</evidence>
<accession>H1YXI8</accession>
<dbReference type="PATRIC" id="fig|937775.9.peg.967"/>
<reference evidence="6 7" key="1">
    <citation type="submission" date="2011-10" db="EMBL/GenBank/DDBJ databases">
        <title>The Improved High-Quality Draft genome of Methanoplanus limicola DSM 2279.</title>
        <authorList>
            <consortium name="US DOE Joint Genome Institute (JGI-PGF)"/>
            <person name="Lucas S."/>
            <person name="Copeland A."/>
            <person name="Lapidus A."/>
            <person name="Glavina del Rio T."/>
            <person name="Dalin E."/>
            <person name="Tice H."/>
            <person name="Bruce D."/>
            <person name="Goodwin L."/>
            <person name="Pitluck S."/>
            <person name="Peters L."/>
            <person name="Mikhailova N."/>
            <person name="Lu M."/>
            <person name="Kyrpides N."/>
            <person name="Mavromatis K."/>
            <person name="Ivanova N."/>
            <person name="Markowitz V."/>
            <person name="Cheng J.-F."/>
            <person name="Hugenholtz P."/>
            <person name="Woyke T."/>
            <person name="Wu D."/>
            <person name="Wirth R."/>
            <person name="Brambilla E.-M."/>
            <person name="Klenk H.-P."/>
            <person name="Eisen J.A."/>
        </authorList>
    </citation>
    <scope>NUCLEOTIDE SEQUENCE [LARGE SCALE GENOMIC DNA]</scope>
    <source>
        <strain evidence="6 7">DSM 2279</strain>
    </source>
</reference>
<dbReference type="RefSeq" id="WP_004076671.1">
    <property type="nucleotide sequence ID" value="NZ_CM001436.1"/>
</dbReference>
<evidence type="ECO:0000313" key="7">
    <source>
        <dbReference type="Proteomes" id="UP000005741"/>
    </source>
</evidence>
<keyword evidence="6" id="KW-0969">Cilium</keyword>
<dbReference type="HOGENOM" id="CLU_084671_1_0_2"/>
<evidence type="ECO:0000313" key="6">
    <source>
        <dbReference type="EMBL" id="EHQ34957.1"/>
    </source>
</evidence>
<dbReference type="PANTHER" id="PTHR35903:SF1">
    <property type="entry name" value="FLAGELLIN B1"/>
    <property type="match status" value="1"/>
</dbReference>
<dbReference type="InParanoid" id="H1YXI8"/>
<feature type="transmembrane region" description="Helical" evidence="5">
    <location>
        <begin position="20"/>
        <end position="39"/>
    </location>
</feature>
<dbReference type="OrthoDB" id="19112at2157"/>
<dbReference type="Pfam" id="PF01917">
    <property type="entry name" value="Flagellin_arch-type"/>
    <property type="match status" value="1"/>
</dbReference>
<keyword evidence="5" id="KW-0472">Membrane</keyword>
<dbReference type="STRING" id="937775.Metlim_0835"/>
<keyword evidence="6" id="KW-0966">Cell projection</keyword>
<organism evidence="6 7">
    <name type="scientific">Methanoplanus limicola DSM 2279</name>
    <dbReference type="NCBI Taxonomy" id="937775"/>
    <lineage>
        <taxon>Archaea</taxon>
        <taxon>Methanobacteriati</taxon>
        <taxon>Methanobacteriota</taxon>
        <taxon>Stenosarchaea group</taxon>
        <taxon>Methanomicrobia</taxon>
        <taxon>Methanomicrobiales</taxon>
        <taxon>Methanomicrobiaceae</taxon>
        <taxon>Methanoplanus</taxon>
    </lineage>
</organism>
<name>H1YXI8_9EURY</name>
<dbReference type="EMBL" id="CM001436">
    <property type="protein sequence ID" value="EHQ34957.1"/>
    <property type="molecule type" value="Genomic_DNA"/>
</dbReference>
<proteinExistence type="inferred from homology"/>
<protein>
    <recommendedName>
        <fullName evidence="4">Flagellin</fullName>
    </recommendedName>
</protein>
<dbReference type="AlphaFoldDB" id="H1YXI8"/>